<accession>A0A2N3KSF4</accession>
<evidence type="ECO:0000256" key="3">
    <source>
        <dbReference type="ARBA" id="ARBA00022692"/>
    </source>
</evidence>
<evidence type="ECO:0000313" key="10">
    <source>
        <dbReference type="Proteomes" id="UP000233597"/>
    </source>
</evidence>
<keyword evidence="4 6" id="KW-1133">Transmembrane helix</keyword>
<proteinExistence type="inferred from homology"/>
<evidence type="ECO:0000313" key="9">
    <source>
        <dbReference type="EMBL" id="PKR53484.1"/>
    </source>
</evidence>
<comment type="subcellular location">
    <subcellularLocation>
        <location evidence="1 6">Cell membrane</location>
        <topology evidence="1 6">Multi-pass membrane protein</topology>
    </subcellularLocation>
</comment>
<evidence type="ECO:0000256" key="2">
    <source>
        <dbReference type="ARBA" id="ARBA00022475"/>
    </source>
</evidence>
<organism evidence="9 10">
    <name type="scientific">Thalassospira marina</name>
    <dbReference type="NCBI Taxonomy" id="2048283"/>
    <lineage>
        <taxon>Bacteria</taxon>
        <taxon>Pseudomonadati</taxon>
        <taxon>Pseudomonadota</taxon>
        <taxon>Alphaproteobacteria</taxon>
        <taxon>Rhodospirillales</taxon>
        <taxon>Thalassospiraceae</taxon>
        <taxon>Thalassospira</taxon>
    </lineage>
</organism>
<comment type="similarity">
    <text evidence="6">Belongs to the TVP38/TMEM64 family.</text>
</comment>
<protein>
    <recommendedName>
        <fullName evidence="6">TVP38/TMEM64 family membrane protein</fullName>
    </recommendedName>
</protein>
<evidence type="ECO:0000256" key="7">
    <source>
        <dbReference type="SAM" id="MobiDB-lite"/>
    </source>
</evidence>
<dbReference type="InterPro" id="IPR032816">
    <property type="entry name" value="VTT_dom"/>
</dbReference>
<feature type="transmembrane region" description="Helical" evidence="6">
    <location>
        <begin position="161"/>
        <end position="180"/>
    </location>
</feature>
<reference evidence="9 10" key="1">
    <citation type="submission" date="2017-09" db="EMBL/GenBank/DDBJ databases">
        <title>Biodiversity and function of Thalassospira species in the particle-attached aromatic-hydrocarbon-degrading consortia from the surface seawater of the South China Sea.</title>
        <authorList>
            <person name="Dong C."/>
            <person name="Liu R."/>
            <person name="Shao Z."/>
        </authorList>
    </citation>
    <scope>NUCLEOTIDE SEQUENCE [LARGE SCALE GENOMIC DNA]</scope>
    <source>
        <strain evidence="9 10">CSC1P2</strain>
    </source>
</reference>
<keyword evidence="5 6" id="KW-0472">Membrane</keyword>
<keyword evidence="2 6" id="KW-1003">Cell membrane</keyword>
<evidence type="ECO:0000256" key="4">
    <source>
        <dbReference type="ARBA" id="ARBA00022989"/>
    </source>
</evidence>
<feature type="transmembrane region" description="Helical" evidence="6">
    <location>
        <begin position="35"/>
        <end position="57"/>
    </location>
</feature>
<feature type="transmembrane region" description="Helical" evidence="6">
    <location>
        <begin position="77"/>
        <end position="96"/>
    </location>
</feature>
<feature type="transmembrane region" description="Helical" evidence="6">
    <location>
        <begin position="235"/>
        <end position="252"/>
    </location>
</feature>
<evidence type="ECO:0000256" key="5">
    <source>
        <dbReference type="ARBA" id="ARBA00023136"/>
    </source>
</evidence>
<dbReference type="InterPro" id="IPR015414">
    <property type="entry name" value="TMEM64"/>
</dbReference>
<feature type="transmembrane region" description="Helical" evidence="6">
    <location>
        <begin position="192"/>
        <end position="211"/>
    </location>
</feature>
<dbReference type="Proteomes" id="UP000233597">
    <property type="component" value="Unassembled WGS sequence"/>
</dbReference>
<evidence type="ECO:0000259" key="8">
    <source>
        <dbReference type="Pfam" id="PF09335"/>
    </source>
</evidence>
<dbReference type="AlphaFoldDB" id="A0A2N3KSF4"/>
<keyword evidence="3 6" id="KW-0812">Transmembrane</keyword>
<evidence type="ECO:0000256" key="6">
    <source>
        <dbReference type="RuleBase" id="RU366058"/>
    </source>
</evidence>
<name>A0A2N3KSF4_9PROT</name>
<sequence>MTVNNRPISGESPKRDCSASANCRQGHGRFTLRRLVPVGILLAGLVIAYCVGATEFLSFETLRIHRGELQNLVAQNPVLSVLGFILVYIVVVALSLPAGSILTIVGGFLFGVSAGTIYVVLAATIGALIVYLAARYAFYDYMHAKAGNAIRRMQEGFAEDALCYLMVLRLVPLFPFWLVNLVPALLGVKIRAFLLGTLIGIIPGTFVYVSIGDGLGALFDQGKTPDFGVIFEPRILTPIIGLAVLALIPVAYKKYRKHKAGTPAS</sequence>
<feature type="domain" description="VTT" evidence="8">
    <location>
        <begin position="99"/>
        <end position="213"/>
    </location>
</feature>
<dbReference type="Pfam" id="PF09335">
    <property type="entry name" value="VTT_dom"/>
    <property type="match status" value="1"/>
</dbReference>
<dbReference type="RefSeq" id="WP_101267251.1">
    <property type="nucleotide sequence ID" value="NZ_NWTK01000008.1"/>
</dbReference>
<dbReference type="OrthoDB" id="9779114at2"/>
<dbReference type="PANTHER" id="PTHR12677:SF59">
    <property type="entry name" value="GOLGI APPARATUS MEMBRANE PROTEIN TVP38-RELATED"/>
    <property type="match status" value="1"/>
</dbReference>
<comment type="caution">
    <text evidence="9">The sequence shown here is derived from an EMBL/GenBank/DDBJ whole genome shotgun (WGS) entry which is preliminary data.</text>
</comment>
<feature type="region of interest" description="Disordered" evidence="7">
    <location>
        <begin position="1"/>
        <end position="20"/>
    </location>
</feature>
<gene>
    <name evidence="9" type="ORF">COO20_13135</name>
</gene>
<dbReference type="PANTHER" id="PTHR12677">
    <property type="entry name" value="GOLGI APPARATUS MEMBRANE PROTEIN TVP38-RELATED"/>
    <property type="match status" value="1"/>
</dbReference>
<dbReference type="EMBL" id="NWTK01000008">
    <property type="protein sequence ID" value="PKR53484.1"/>
    <property type="molecule type" value="Genomic_DNA"/>
</dbReference>
<feature type="transmembrane region" description="Helical" evidence="6">
    <location>
        <begin position="108"/>
        <end position="134"/>
    </location>
</feature>
<evidence type="ECO:0000256" key="1">
    <source>
        <dbReference type="ARBA" id="ARBA00004651"/>
    </source>
</evidence>
<dbReference type="GO" id="GO:0005886">
    <property type="term" value="C:plasma membrane"/>
    <property type="evidence" value="ECO:0007669"/>
    <property type="project" value="UniProtKB-SubCell"/>
</dbReference>